<dbReference type="InterPro" id="IPR023772">
    <property type="entry name" value="DNA-bd_HTH_TetR-type_CS"/>
</dbReference>
<dbReference type="STRING" id="869212.Turpa_3708"/>
<dbReference type="EMBL" id="CP002959">
    <property type="protein sequence ID" value="AFM14342.1"/>
    <property type="molecule type" value="Genomic_DNA"/>
</dbReference>
<dbReference type="Pfam" id="PF00440">
    <property type="entry name" value="TetR_N"/>
    <property type="match status" value="1"/>
</dbReference>
<sequence>MRTDSSKPAWKIYPWRDSKERILVGAAVAFSRKGFYGTSVREISQEAGLEQPSIYHHFGSKENLYWVCLRATHLYMIRRLRYRIGRKGSLLAEMRDMFRAVSWFNREYPEFFALLFSLVYSSPPEIAARYTSLYGGDIFGFVEAAFERNPPATGRLEKYSLSVHTLYSFILSHSGTRPANLHVSYYQALRRLYAAL</sequence>
<keyword evidence="1 2" id="KW-0238">DNA-binding</keyword>
<dbReference type="AlphaFoldDB" id="I4BAN5"/>
<accession>I4BAN5</accession>
<proteinExistence type="predicted"/>
<protein>
    <submittedName>
        <fullName evidence="4">Transcriptional regulator, TetR family</fullName>
    </submittedName>
</protein>
<evidence type="ECO:0000259" key="3">
    <source>
        <dbReference type="PROSITE" id="PS50977"/>
    </source>
</evidence>
<evidence type="ECO:0000256" key="2">
    <source>
        <dbReference type="PROSITE-ProRule" id="PRU00335"/>
    </source>
</evidence>
<dbReference type="KEGG" id="tpx:Turpa_3708"/>
<feature type="DNA-binding region" description="H-T-H motif" evidence="2">
    <location>
        <begin position="39"/>
        <end position="58"/>
    </location>
</feature>
<evidence type="ECO:0000256" key="1">
    <source>
        <dbReference type="ARBA" id="ARBA00023125"/>
    </source>
</evidence>
<feature type="domain" description="HTH tetR-type" evidence="3">
    <location>
        <begin position="16"/>
        <end position="76"/>
    </location>
</feature>
<dbReference type="GO" id="GO:0003700">
    <property type="term" value="F:DNA-binding transcription factor activity"/>
    <property type="evidence" value="ECO:0007669"/>
    <property type="project" value="TreeGrafter"/>
</dbReference>
<keyword evidence="5" id="KW-1185">Reference proteome</keyword>
<dbReference type="PANTHER" id="PTHR30055">
    <property type="entry name" value="HTH-TYPE TRANSCRIPTIONAL REGULATOR RUTR"/>
    <property type="match status" value="1"/>
</dbReference>
<dbReference type="InterPro" id="IPR009057">
    <property type="entry name" value="Homeodomain-like_sf"/>
</dbReference>
<gene>
    <name evidence="4" type="ordered locus">Turpa_3708</name>
</gene>
<dbReference type="Gene3D" id="1.10.357.10">
    <property type="entry name" value="Tetracycline Repressor, domain 2"/>
    <property type="match status" value="1"/>
</dbReference>
<dbReference type="RefSeq" id="WP_014804819.1">
    <property type="nucleotide sequence ID" value="NC_018020.1"/>
</dbReference>
<organism evidence="4 5">
    <name type="scientific">Turneriella parva (strain ATCC BAA-1111 / DSM 21527 / NCTC 11395 / H)</name>
    <name type="common">Leptospira parva</name>
    <dbReference type="NCBI Taxonomy" id="869212"/>
    <lineage>
        <taxon>Bacteria</taxon>
        <taxon>Pseudomonadati</taxon>
        <taxon>Spirochaetota</taxon>
        <taxon>Spirochaetia</taxon>
        <taxon>Leptospirales</taxon>
        <taxon>Leptospiraceae</taxon>
        <taxon>Turneriella</taxon>
    </lineage>
</organism>
<evidence type="ECO:0000313" key="4">
    <source>
        <dbReference type="EMBL" id="AFM14342.1"/>
    </source>
</evidence>
<dbReference type="PROSITE" id="PS01081">
    <property type="entry name" value="HTH_TETR_1"/>
    <property type="match status" value="1"/>
</dbReference>
<dbReference type="PRINTS" id="PR00455">
    <property type="entry name" value="HTHTETR"/>
</dbReference>
<dbReference type="PANTHER" id="PTHR30055:SF146">
    <property type="entry name" value="HTH-TYPE TRANSCRIPTIONAL DUAL REGULATOR CECR"/>
    <property type="match status" value="1"/>
</dbReference>
<dbReference type="PROSITE" id="PS50977">
    <property type="entry name" value="HTH_TETR_2"/>
    <property type="match status" value="1"/>
</dbReference>
<dbReference type="Gene3D" id="1.10.10.60">
    <property type="entry name" value="Homeodomain-like"/>
    <property type="match status" value="1"/>
</dbReference>
<dbReference type="InterPro" id="IPR050109">
    <property type="entry name" value="HTH-type_TetR-like_transc_reg"/>
</dbReference>
<dbReference type="InterPro" id="IPR001647">
    <property type="entry name" value="HTH_TetR"/>
</dbReference>
<name>I4BAN5_TURPD</name>
<dbReference type="HOGENOM" id="CLU_1325890_0_0_12"/>
<dbReference type="Proteomes" id="UP000006048">
    <property type="component" value="Chromosome"/>
</dbReference>
<reference evidence="4 5" key="1">
    <citation type="submission" date="2012-06" db="EMBL/GenBank/DDBJ databases">
        <title>The complete chromosome of genome of Turneriella parva DSM 21527.</title>
        <authorList>
            <consortium name="US DOE Joint Genome Institute (JGI-PGF)"/>
            <person name="Lucas S."/>
            <person name="Han J."/>
            <person name="Lapidus A."/>
            <person name="Bruce D."/>
            <person name="Goodwin L."/>
            <person name="Pitluck S."/>
            <person name="Peters L."/>
            <person name="Kyrpides N."/>
            <person name="Mavromatis K."/>
            <person name="Ivanova N."/>
            <person name="Mikhailova N."/>
            <person name="Chertkov O."/>
            <person name="Detter J.C."/>
            <person name="Tapia R."/>
            <person name="Han C."/>
            <person name="Land M."/>
            <person name="Hauser L."/>
            <person name="Markowitz V."/>
            <person name="Cheng J.-F."/>
            <person name="Hugenholtz P."/>
            <person name="Woyke T."/>
            <person name="Wu D."/>
            <person name="Gronow S."/>
            <person name="Wellnitz S."/>
            <person name="Brambilla E."/>
            <person name="Klenk H.-P."/>
            <person name="Eisen J.A."/>
        </authorList>
    </citation>
    <scope>NUCLEOTIDE SEQUENCE [LARGE SCALE GENOMIC DNA]</scope>
    <source>
        <strain evidence="5">ATCC BAA-1111 / DSM 21527 / NCTC 11395 / H</strain>
    </source>
</reference>
<dbReference type="GO" id="GO:0000976">
    <property type="term" value="F:transcription cis-regulatory region binding"/>
    <property type="evidence" value="ECO:0007669"/>
    <property type="project" value="TreeGrafter"/>
</dbReference>
<dbReference type="SUPFAM" id="SSF46689">
    <property type="entry name" value="Homeodomain-like"/>
    <property type="match status" value="1"/>
</dbReference>
<evidence type="ECO:0000313" key="5">
    <source>
        <dbReference type="Proteomes" id="UP000006048"/>
    </source>
</evidence>
<dbReference type="PATRIC" id="fig|869212.3.peg.3733"/>
<dbReference type="OrthoDB" id="9814200at2"/>